<evidence type="ECO:0000259" key="8">
    <source>
        <dbReference type="Pfam" id="PF01052"/>
    </source>
</evidence>
<keyword evidence="10" id="KW-0966">Cell projection</keyword>
<evidence type="ECO:0000256" key="1">
    <source>
        <dbReference type="ARBA" id="ARBA00004413"/>
    </source>
</evidence>
<dbReference type="SUPFAM" id="SSF103039">
    <property type="entry name" value="CheC-like"/>
    <property type="match status" value="1"/>
</dbReference>
<keyword evidence="10" id="KW-0969">Cilium</keyword>
<keyword evidence="4" id="KW-0145">Chemotaxis</keyword>
<dbReference type="RefSeq" id="WP_161903017.1">
    <property type="nucleotide sequence ID" value="NZ_MAEL01000054.1"/>
</dbReference>
<evidence type="ECO:0000256" key="2">
    <source>
        <dbReference type="ARBA" id="ARBA00009226"/>
    </source>
</evidence>
<dbReference type="NCBIfam" id="NF005995">
    <property type="entry name" value="PRK08119.1"/>
    <property type="match status" value="1"/>
</dbReference>
<evidence type="ECO:0000259" key="9">
    <source>
        <dbReference type="Pfam" id="PF04509"/>
    </source>
</evidence>
<evidence type="ECO:0000256" key="3">
    <source>
        <dbReference type="ARBA" id="ARBA00022475"/>
    </source>
</evidence>
<gene>
    <name evidence="10" type="ORF">BAU17_01310</name>
</gene>
<comment type="similarity">
    <text evidence="2">Belongs to the FliN/MopA/SpaO family.</text>
</comment>
<evidence type="ECO:0000256" key="5">
    <source>
        <dbReference type="ARBA" id="ARBA00022779"/>
    </source>
</evidence>
<dbReference type="InterPro" id="IPR028976">
    <property type="entry name" value="CheC-like_sf"/>
</dbReference>
<dbReference type="Proteomes" id="UP000782705">
    <property type="component" value="Unassembled WGS sequence"/>
</dbReference>
<dbReference type="PANTHER" id="PTHR43484">
    <property type="match status" value="1"/>
</dbReference>
<sequence length="383" mass="42252">MSESLSQEEIDAMLNGGTTSQTDENTSSLTEQDKFDIIGEVGNISMSQAATTLSSILNRRVMITTPRVTKVRFGEILEEMAAPKVSTTVEFKEGLFGTNLMLLEVSDAIIIADLMMGGEGAPTNTKFTELELSAVAEAMNQMIGSASTSMATMINKKVDILPPVVNLWESKESIDYEGIVMDEEIYRISFSLNVEGVIESEIMQVFTEEVVNEITDAMLSDKAVSVRREEPVIPQEPVQPTPPVAEPQMQQAPQQAQPQEQQWQQPQQPVQSQQRTVEVSQAEFQPLFSKTTTPEYDNDNLGLIMDVPLDMSVILGRSRKSIKDILSLNTGSVVELDKLTDEPLEILVNGKLIATGEVVVINENFGVRITNILSPKQRLNNLN</sequence>
<name>A0ABQ6YWH3_9ENTE</name>
<dbReference type="InterPro" id="IPR012826">
    <property type="entry name" value="FliN"/>
</dbReference>
<dbReference type="Gene3D" id="2.30.330.10">
    <property type="entry name" value="SpoA-like"/>
    <property type="match status" value="1"/>
</dbReference>
<dbReference type="SUPFAM" id="SSF81995">
    <property type="entry name" value="beta-sandwich domain of Sec23/24"/>
    <property type="match status" value="1"/>
</dbReference>
<keyword evidence="3" id="KW-1003">Cell membrane</keyword>
<keyword evidence="11" id="KW-1185">Reference proteome</keyword>
<dbReference type="EMBL" id="MAEL01000054">
    <property type="protein sequence ID" value="KAF1302036.1"/>
    <property type="molecule type" value="Genomic_DNA"/>
</dbReference>
<evidence type="ECO:0000256" key="4">
    <source>
        <dbReference type="ARBA" id="ARBA00022500"/>
    </source>
</evidence>
<feature type="region of interest" description="Disordered" evidence="7">
    <location>
        <begin position="226"/>
        <end position="275"/>
    </location>
</feature>
<reference evidence="10 11" key="1">
    <citation type="submission" date="2016-06" db="EMBL/GenBank/DDBJ databases">
        <title>Four novel species of enterococci isolated from chicken manure.</title>
        <authorList>
            <person name="Van Tyne D."/>
        </authorList>
    </citation>
    <scope>NUCLEOTIDE SEQUENCE [LARGE SCALE GENOMIC DNA]</scope>
    <source>
        <strain evidence="10 11">CU12B</strain>
    </source>
</reference>
<feature type="compositionally biased region" description="Low complexity" evidence="7">
    <location>
        <begin position="246"/>
        <end position="274"/>
    </location>
</feature>
<dbReference type="InterPro" id="IPR001543">
    <property type="entry name" value="FliN-like_C"/>
</dbReference>
<evidence type="ECO:0000256" key="6">
    <source>
        <dbReference type="ARBA" id="ARBA00023136"/>
    </source>
</evidence>
<dbReference type="InterPro" id="IPR051469">
    <property type="entry name" value="FliN/MopA/SpaO"/>
</dbReference>
<dbReference type="Pfam" id="PF04509">
    <property type="entry name" value="CheC"/>
    <property type="match status" value="2"/>
</dbReference>
<accession>A0ABQ6YWH3</accession>
<dbReference type="Pfam" id="PF01052">
    <property type="entry name" value="FliMN_C"/>
    <property type="match status" value="1"/>
</dbReference>
<evidence type="ECO:0000256" key="7">
    <source>
        <dbReference type="SAM" id="MobiDB-lite"/>
    </source>
</evidence>
<feature type="domain" description="Flagellar motor switch protein FliN-like C-terminal" evidence="8">
    <location>
        <begin position="304"/>
        <end position="373"/>
    </location>
</feature>
<feature type="domain" description="CheC-like protein" evidence="9">
    <location>
        <begin position="130"/>
        <end position="166"/>
    </location>
</feature>
<dbReference type="NCBIfam" id="TIGR02480">
    <property type="entry name" value="fliN"/>
    <property type="match status" value="1"/>
</dbReference>
<keyword evidence="10" id="KW-0282">Flagellum</keyword>
<protein>
    <submittedName>
        <fullName evidence="10">Flagellar motor switch phosphatase FliY</fullName>
    </submittedName>
</protein>
<dbReference type="PANTHER" id="PTHR43484:SF1">
    <property type="entry name" value="FLAGELLAR MOTOR SWITCH PROTEIN FLIN"/>
    <property type="match status" value="1"/>
</dbReference>
<dbReference type="InterPro" id="IPR036429">
    <property type="entry name" value="SpoA-like_sf"/>
</dbReference>
<dbReference type="InterPro" id="IPR001172">
    <property type="entry name" value="FliN_T3SS_HrcQb"/>
</dbReference>
<comment type="caution">
    <text evidence="10">The sequence shown here is derived from an EMBL/GenBank/DDBJ whole genome shotgun (WGS) entry which is preliminary data.</text>
</comment>
<keyword evidence="6" id="KW-0472">Membrane</keyword>
<evidence type="ECO:0000313" key="11">
    <source>
        <dbReference type="Proteomes" id="UP000782705"/>
    </source>
</evidence>
<evidence type="ECO:0000313" key="10">
    <source>
        <dbReference type="EMBL" id="KAF1302036.1"/>
    </source>
</evidence>
<organism evidence="10 11">
    <name type="scientific">Candidatus Enterococcus willemsii</name>
    <dbReference type="NCBI Taxonomy" id="1857215"/>
    <lineage>
        <taxon>Bacteria</taxon>
        <taxon>Bacillati</taxon>
        <taxon>Bacillota</taxon>
        <taxon>Bacilli</taxon>
        <taxon>Lactobacillales</taxon>
        <taxon>Enterococcaceae</taxon>
        <taxon>Enterococcus</taxon>
    </lineage>
</organism>
<keyword evidence="5" id="KW-0283">Flagellar rotation</keyword>
<dbReference type="InterPro" id="IPR007597">
    <property type="entry name" value="CheC"/>
</dbReference>
<dbReference type="CDD" id="cd17907">
    <property type="entry name" value="FliY_FliN-Y"/>
    <property type="match status" value="1"/>
</dbReference>
<dbReference type="SUPFAM" id="SSF101801">
    <property type="entry name" value="Surface presentation of antigens (SPOA)"/>
    <property type="match status" value="1"/>
</dbReference>
<proteinExistence type="inferred from homology"/>
<feature type="domain" description="CheC-like protein" evidence="9">
    <location>
        <begin position="36"/>
        <end position="68"/>
    </location>
</feature>
<dbReference type="Gene3D" id="3.40.1550.10">
    <property type="entry name" value="CheC-like"/>
    <property type="match status" value="1"/>
</dbReference>
<dbReference type="PRINTS" id="PR00956">
    <property type="entry name" value="FLGMOTORFLIN"/>
</dbReference>
<comment type="subcellular location">
    <subcellularLocation>
        <location evidence="1">Cell membrane</location>
        <topology evidence="1">Peripheral membrane protein</topology>
        <orientation evidence="1">Cytoplasmic side</orientation>
    </subcellularLocation>
</comment>